<protein>
    <submittedName>
        <fullName evidence="1">Uncharacterized protein</fullName>
    </submittedName>
</protein>
<reference evidence="1 2" key="1">
    <citation type="submission" date="2016-06" db="EMBL/GenBank/DDBJ databases">
        <authorList>
            <person name="Kjaerup R.B."/>
            <person name="Dalgaard T.S."/>
            <person name="Juul-Madsen H.R."/>
        </authorList>
    </citation>
    <scope>NUCLEOTIDE SEQUENCE [LARGE SCALE GENOMIC DNA]</scope>
    <source>
        <strain evidence="1 2">1276495.2</strain>
    </source>
</reference>
<comment type="caution">
    <text evidence="1">The sequence shown here is derived from an EMBL/GenBank/DDBJ whole genome shotgun (WGS) entry which is preliminary data.</text>
</comment>
<evidence type="ECO:0000313" key="1">
    <source>
        <dbReference type="EMBL" id="OBJ82279.1"/>
    </source>
</evidence>
<gene>
    <name evidence="1" type="ORF">A5640_21490</name>
</gene>
<dbReference type="Proteomes" id="UP000093925">
    <property type="component" value="Unassembled WGS sequence"/>
</dbReference>
<dbReference type="RefSeq" id="WP_065141349.1">
    <property type="nucleotide sequence ID" value="NZ_LZLM01000113.1"/>
</dbReference>
<proteinExistence type="predicted"/>
<organism evidence="1 2">
    <name type="scientific">Mycobacterium asiaticum</name>
    <dbReference type="NCBI Taxonomy" id="1790"/>
    <lineage>
        <taxon>Bacteria</taxon>
        <taxon>Bacillati</taxon>
        <taxon>Actinomycetota</taxon>
        <taxon>Actinomycetes</taxon>
        <taxon>Mycobacteriales</taxon>
        <taxon>Mycobacteriaceae</taxon>
        <taxon>Mycobacterium</taxon>
    </lineage>
</organism>
<evidence type="ECO:0000313" key="2">
    <source>
        <dbReference type="Proteomes" id="UP000093925"/>
    </source>
</evidence>
<accession>A0A1A3KCY9</accession>
<dbReference type="AlphaFoldDB" id="A0A1A3KCY9"/>
<name>A0A1A3KCY9_MYCAS</name>
<dbReference type="EMBL" id="LZLM01000113">
    <property type="protein sequence ID" value="OBJ82279.1"/>
    <property type="molecule type" value="Genomic_DNA"/>
</dbReference>
<sequence length="239" mass="27297">MTGLLDSVFDAHGGLARWREVREVQATIVSGGKLFQLKGQPQDPTPRRMTAALHREWAALHPFGAPDQRTDFTPQRIAIETLDGRIVSERKNPRDSFAGHQLDTPWDPLQRAYFNGYAMWTYLNSPFLMALPGVTVTEIAPVEDRGQRWPGLQVRFPKTLASHCPLQEFYFDADRLLCRHDYRVDIAGGFVVIQYVSEMVRVDGFAFPTKRRAFRCGRDGRPMPDELMVSIDLSDYRVN</sequence>